<evidence type="ECO:0000259" key="9">
    <source>
        <dbReference type="PROSITE" id="PS51272"/>
    </source>
</evidence>
<keyword evidence="6 7" id="KW-0720">Serine protease</keyword>
<keyword evidence="3" id="KW-0479">Metal-binding</keyword>
<accession>A0A4Z0GYD7</accession>
<dbReference type="PANTHER" id="PTHR43806">
    <property type="entry name" value="PEPTIDASE S8"/>
    <property type="match status" value="1"/>
</dbReference>
<evidence type="ECO:0000256" key="5">
    <source>
        <dbReference type="ARBA" id="ARBA00022801"/>
    </source>
</evidence>
<dbReference type="EMBL" id="SRJC01000005">
    <property type="protein sequence ID" value="TGB01706.1"/>
    <property type="molecule type" value="Genomic_DNA"/>
</dbReference>
<keyword evidence="4" id="KW-0732">Signal</keyword>
<feature type="active site" description="Charge relay system" evidence="7">
    <location>
        <position position="343"/>
    </location>
</feature>
<dbReference type="InterPro" id="IPR000209">
    <property type="entry name" value="Peptidase_S8/S53_dom"/>
</dbReference>
<evidence type="ECO:0000256" key="4">
    <source>
        <dbReference type="ARBA" id="ARBA00022729"/>
    </source>
</evidence>
<dbReference type="PROSITE" id="PS51272">
    <property type="entry name" value="SLH"/>
    <property type="match status" value="3"/>
</dbReference>
<dbReference type="InterPro" id="IPR023827">
    <property type="entry name" value="Peptidase_S8_Asp-AS"/>
</dbReference>
<gene>
    <name evidence="10" type="ORF">E4663_16255</name>
</gene>
<dbReference type="PRINTS" id="PR00723">
    <property type="entry name" value="SUBTILISIN"/>
</dbReference>
<dbReference type="PROSITE" id="PS51892">
    <property type="entry name" value="SUBTILASE"/>
    <property type="match status" value="1"/>
</dbReference>
<feature type="active site" description="Charge relay system" evidence="7">
    <location>
        <position position="174"/>
    </location>
</feature>
<dbReference type="InterPro" id="IPR036852">
    <property type="entry name" value="Peptidase_S8/S53_dom_sf"/>
</dbReference>
<evidence type="ECO:0000256" key="3">
    <source>
        <dbReference type="ARBA" id="ARBA00022723"/>
    </source>
</evidence>
<dbReference type="Gene3D" id="3.40.50.200">
    <property type="entry name" value="Peptidase S8/S53 domain"/>
    <property type="match status" value="1"/>
</dbReference>
<protein>
    <submittedName>
        <fullName evidence="10">Alkaline serine protease</fullName>
    </submittedName>
</protein>
<dbReference type="InterPro" id="IPR015500">
    <property type="entry name" value="Peptidase_S8_subtilisin-rel"/>
</dbReference>
<comment type="caution">
    <text evidence="10">The sequence shown here is derived from an EMBL/GenBank/DDBJ whole genome shotgun (WGS) entry which is preliminary data.</text>
</comment>
<dbReference type="GO" id="GO:0006508">
    <property type="term" value="P:proteolysis"/>
    <property type="evidence" value="ECO:0007669"/>
    <property type="project" value="UniProtKB-KW"/>
</dbReference>
<dbReference type="Gene3D" id="3.30.70.80">
    <property type="entry name" value="Peptidase S8 propeptide/proteinase inhibitor I9"/>
    <property type="match status" value="1"/>
</dbReference>
<reference evidence="10 11" key="1">
    <citation type="journal article" date="2003" name="Int. J. Syst. Evol. Microbiol.">
        <title>Halobacillus salinus sp. nov., isolated from a salt lake on the coast of the East Sea in Korea.</title>
        <authorList>
            <person name="Yoon J.H."/>
            <person name="Kang K.H."/>
            <person name="Park Y.H."/>
        </authorList>
    </citation>
    <scope>NUCLEOTIDE SEQUENCE [LARGE SCALE GENOMIC DNA]</scope>
    <source>
        <strain evidence="10 11">HSL-3</strain>
    </source>
</reference>
<dbReference type="Pfam" id="PF00082">
    <property type="entry name" value="Peptidase_S8"/>
    <property type="match status" value="1"/>
</dbReference>
<name>A0A4Z0GYD7_9BACI</name>
<keyword evidence="2 7" id="KW-0645">Protease</keyword>
<dbReference type="AlphaFoldDB" id="A0A4Z0GYD7"/>
<sequence length="574" mass="62715">METITVKKADISSAFLFYGEMKKVKKLIPILVLVFILGLPGIAFASDQQKVIISFDGAIQLEELQDIDYEVIHEYPSIHAVAVEIAQEEIDDVEALNSVQYVEKERSLKVSVEQSNWGYSEVDADVSKSLGLTGEGVKVAVIDTGVDKDHPDLNIAGGKNFVEGSSDYDDQNGHGTHVAGIINAQPNDIGTIGVAPDAKLYAVKALDQGGKGNQIDVIAAIQWAIAKDMDIINLSFTSPYASEVTVNSKTLADIIKEAHSQGIFVVAASGNDKSGEGQKTDDVMYPGRYDFVYSVGSVDQDLERSYFSYGGKSIDFVAPGERIRSTYVGDEGESTYGYLSGTSMSSPFVAGSIALYKELYPNYSFKQIEELLFDNAKDLGSKGNDSSYGHGFLLAPASYFSDVDRKRWYIDYVNRLAKDGSLEGYQDKTFRPTNDITRQEVVTVVGRTLGLDGTKRKTKFEDVPSDLYSSGYVASATDKGIIQGYPSDRFKPKQSITRGEVAVIIENAFGPFDSNKKATFSDVDADAYYADEVSALAEEEIITGYADGLYKPDQPIKRSELAAVLSKVLYENLR</sequence>
<proteinExistence type="inferred from homology"/>
<dbReference type="CDD" id="cd07477">
    <property type="entry name" value="Peptidases_S8_Subtilisin_subset"/>
    <property type="match status" value="1"/>
</dbReference>
<evidence type="ECO:0000256" key="8">
    <source>
        <dbReference type="RuleBase" id="RU003355"/>
    </source>
</evidence>
<evidence type="ECO:0000256" key="6">
    <source>
        <dbReference type="ARBA" id="ARBA00022825"/>
    </source>
</evidence>
<dbReference type="InterPro" id="IPR023828">
    <property type="entry name" value="Peptidase_S8_Ser-AS"/>
</dbReference>
<feature type="domain" description="SLH" evidence="9">
    <location>
        <begin position="456"/>
        <end position="519"/>
    </location>
</feature>
<evidence type="ECO:0000256" key="2">
    <source>
        <dbReference type="ARBA" id="ARBA00022670"/>
    </source>
</evidence>
<dbReference type="InterPro" id="IPR037045">
    <property type="entry name" value="S8pro/Inhibitor_I9_sf"/>
</dbReference>
<dbReference type="SUPFAM" id="SSF52743">
    <property type="entry name" value="Subtilisin-like"/>
    <property type="match status" value="1"/>
</dbReference>
<dbReference type="GO" id="GO:0004252">
    <property type="term" value="F:serine-type endopeptidase activity"/>
    <property type="evidence" value="ECO:0007669"/>
    <property type="project" value="UniProtKB-UniRule"/>
</dbReference>
<dbReference type="STRING" id="192814.GCA_900166575_03173"/>
<dbReference type="PROSITE" id="PS00138">
    <property type="entry name" value="SUBTILASE_SER"/>
    <property type="match status" value="1"/>
</dbReference>
<dbReference type="InterPro" id="IPR001119">
    <property type="entry name" value="SLH_dom"/>
</dbReference>
<dbReference type="Proteomes" id="UP000297982">
    <property type="component" value="Unassembled WGS sequence"/>
</dbReference>
<dbReference type="GO" id="GO:0046872">
    <property type="term" value="F:metal ion binding"/>
    <property type="evidence" value="ECO:0007669"/>
    <property type="project" value="UniProtKB-KW"/>
</dbReference>
<comment type="similarity">
    <text evidence="1 7 8">Belongs to the peptidase S8 family.</text>
</comment>
<dbReference type="PROSITE" id="PS00136">
    <property type="entry name" value="SUBTILASE_ASP"/>
    <property type="match status" value="1"/>
</dbReference>
<evidence type="ECO:0000256" key="7">
    <source>
        <dbReference type="PROSITE-ProRule" id="PRU01240"/>
    </source>
</evidence>
<evidence type="ECO:0000313" key="10">
    <source>
        <dbReference type="EMBL" id="TGB01706.1"/>
    </source>
</evidence>
<feature type="domain" description="SLH" evidence="9">
    <location>
        <begin position="520"/>
        <end position="574"/>
    </location>
</feature>
<evidence type="ECO:0000313" key="11">
    <source>
        <dbReference type="Proteomes" id="UP000297982"/>
    </source>
</evidence>
<organism evidence="10 11">
    <name type="scientific">Halobacillus salinus</name>
    <dbReference type="NCBI Taxonomy" id="192814"/>
    <lineage>
        <taxon>Bacteria</taxon>
        <taxon>Bacillati</taxon>
        <taxon>Bacillota</taxon>
        <taxon>Bacilli</taxon>
        <taxon>Bacillales</taxon>
        <taxon>Bacillaceae</taxon>
        <taxon>Halobacillus</taxon>
    </lineage>
</organism>
<evidence type="ECO:0000256" key="1">
    <source>
        <dbReference type="ARBA" id="ARBA00011073"/>
    </source>
</evidence>
<keyword evidence="5 7" id="KW-0378">Hydrolase</keyword>
<keyword evidence="11" id="KW-1185">Reference proteome</keyword>
<dbReference type="Pfam" id="PF00395">
    <property type="entry name" value="SLH"/>
    <property type="match status" value="3"/>
</dbReference>
<dbReference type="PANTHER" id="PTHR43806:SF11">
    <property type="entry name" value="CEREVISIN-RELATED"/>
    <property type="match status" value="1"/>
</dbReference>
<feature type="active site" description="Charge relay system" evidence="7">
    <location>
        <position position="143"/>
    </location>
</feature>
<dbReference type="InterPro" id="IPR034202">
    <property type="entry name" value="Subtilisin_Carlsberg-like"/>
</dbReference>
<dbReference type="InterPro" id="IPR050131">
    <property type="entry name" value="Peptidase_S8_subtilisin-like"/>
</dbReference>
<feature type="domain" description="SLH" evidence="9">
    <location>
        <begin position="396"/>
        <end position="455"/>
    </location>
</feature>